<dbReference type="AlphaFoldDB" id="A0A6P4FE97"/>
<dbReference type="InterPro" id="IPR035979">
    <property type="entry name" value="RBD_domain_sf"/>
</dbReference>
<feature type="compositionally biased region" description="Basic and acidic residues" evidence="9">
    <location>
        <begin position="295"/>
        <end position="321"/>
    </location>
</feature>
<proteinExistence type="predicted"/>
<feature type="compositionally biased region" description="Basic residues" evidence="9">
    <location>
        <begin position="282"/>
        <end position="294"/>
    </location>
</feature>
<evidence type="ECO:0000313" key="11">
    <source>
        <dbReference type="RefSeq" id="XP_016987534.1"/>
    </source>
</evidence>
<feature type="region of interest" description="Disordered" evidence="9">
    <location>
        <begin position="395"/>
        <end position="449"/>
    </location>
</feature>
<feature type="compositionally biased region" description="Gly residues" evidence="9">
    <location>
        <begin position="191"/>
        <end position="200"/>
    </location>
</feature>
<keyword evidence="7 11" id="KW-0687">Ribonucleoprotein</keyword>
<keyword evidence="4" id="KW-0507">mRNA processing</keyword>
<evidence type="ECO:0000256" key="1">
    <source>
        <dbReference type="ARBA" id="ARBA00004324"/>
    </source>
</evidence>
<keyword evidence="5 8" id="KW-0694">RNA-binding</keyword>
<comment type="subcellular location">
    <subcellularLocation>
        <location evidence="1">Nucleus speckle</location>
    </subcellularLocation>
    <subcellularLocation>
        <location evidence="2">Nucleus</location>
        <location evidence="2">Nucleoplasm</location>
    </subcellularLocation>
</comment>
<dbReference type="PROSITE" id="PS50102">
    <property type="entry name" value="RRM"/>
    <property type="match status" value="1"/>
</dbReference>
<dbReference type="InterPro" id="IPR051183">
    <property type="entry name" value="U1_U11-U12_snRNP_70-35kDa"/>
</dbReference>
<evidence type="ECO:0000256" key="5">
    <source>
        <dbReference type="ARBA" id="ARBA00022884"/>
    </source>
</evidence>
<dbReference type="GO" id="GO:0016607">
    <property type="term" value="C:nuclear speck"/>
    <property type="evidence" value="ECO:0007669"/>
    <property type="project" value="UniProtKB-SubCell"/>
</dbReference>
<dbReference type="SUPFAM" id="SSF54928">
    <property type="entry name" value="RNA-binding domain, RBD"/>
    <property type="match status" value="1"/>
</dbReference>
<accession>A0A6P4FE97</accession>
<name>A0A6P4FE97_DRORH</name>
<dbReference type="GO" id="GO:0005685">
    <property type="term" value="C:U1 snRNP"/>
    <property type="evidence" value="ECO:0007669"/>
    <property type="project" value="TreeGrafter"/>
</dbReference>
<dbReference type="OrthoDB" id="4207594at2759"/>
<dbReference type="RefSeq" id="XP_016987534.1">
    <property type="nucleotide sequence ID" value="XM_017132045.1"/>
</dbReference>
<dbReference type="Pfam" id="PF00076">
    <property type="entry name" value="RRM_1"/>
    <property type="match status" value="1"/>
</dbReference>
<dbReference type="InterPro" id="IPR012677">
    <property type="entry name" value="Nucleotide-bd_a/b_plait_sf"/>
</dbReference>
<evidence type="ECO:0000256" key="2">
    <source>
        <dbReference type="ARBA" id="ARBA00004642"/>
    </source>
</evidence>
<dbReference type="GO" id="GO:0071011">
    <property type="term" value="C:precatalytic spliceosome"/>
    <property type="evidence" value="ECO:0007669"/>
    <property type="project" value="TreeGrafter"/>
</dbReference>
<evidence type="ECO:0000256" key="8">
    <source>
        <dbReference type="PROSITE-ProRule" id="PRU00176"/>
    </source>
</evidence>
<gene>
    <name evidence="11" type="primary">LOC108050374</name>
</gene>
<feature type="compositionally biased region" description="Basic and acidic residues" evidence="9">
    <location>
        <begin position="347"/>
        <end position="365"/>
    </location>
</feature>
<dbReference type="PANTHER" id="PTHR13952:SF5">
    <property type="entry name" value="U1 SMALL NUCLEAR RIBONUCLEOPROTEIN 70 KDA"/>
    <property type="match status" value="1"/>
</dbReference>
<dbReference type="RefSeq" id="XP_016987534.2">
    <property type="nucleotide sequence ID" value="XM_017132045.2"/>
</dbReference>
<dbReference type="InterPro" id="IPR034143">
    <property type="entry name" value="snRNP70_RRM"/>
</dbReference>
<dbReference type="FunFam" id="3.30.70.330:FF:000153">
    <property type="entry name" value="U1 small nuclear ribonucleoprotein 70 kDa"/>
    <property type="match status" value="1"/>
</dbReference>
<organism evidence="11">
    <name type="scientific">Drosophila rhopaloa</name>
    <name type="common">Fruit fly</name>
    <dbReference type="NCBI Taxonomy" id="1041015"/>
    <lineage>
        <taxon>Eukaryota</taxon>
        <taxon>Metazoa</taxon>
        <taxon>Ecdysozoa</taxon>
        <taxon>Arthropoda</taxon>
        <taxon>Hexapoda</taxon>
        <taxon>Insecta</taxon>
        <taxon>Pterygota</taxon>
        <taxon>Neoptera</taxon>
        <taxon>Endopterygota</taxon>
        <taxon>Diptera</taxon>
        <taxon>Brachycera</taxon>
        <taxon>Muscomorpha</taxon>
        <taxon>Ephydroidea</taxon>
        <taxon>Drosophilidae</taxon>
        <taxon>Drosophila</taxon>
        <taxon>Sophophora</taxon>
    </lineage>
</organism>
<dbReference type="GO" id="GO:0030619">
    <property type="term" value="F:U1 snRNA binding"/>
    <property type="evidence" value="ECO:0007669"/>
    <property type="project" value="InterPro"/>
</dbReference>
<evidence type="ECO:0000256" key="3">
    <source>
        <dbReference type="ARBA" id="ARBA00016996"/>
    </source>
</evidence>
<dbReference type="OMA" id="GRTTKGW"/>
<dbReference type="Gene3D" id="3.30.70.330">
    <property type="match status" value="1"/>
</dbReference>
<dbReference type="PANTHER" id="PTHR13952">
    <property type="entry name" value="U1 SMALL NUCLEAR RIBONUCLEOPROTEIN 70 KD"/>
    <property type="match status" value="1"/>
</dbReference>
<dbReference type="GO" id="GO:0071004">
    <property type="term" value="C:U2-type prespliceosome"/>
    <property type="evidence" value="ECO:0007669"/>
    <property type="project" value="TreeGrafter"/>
</dbReference>
<feature type="compositionally biased region" description="Low complexity" evidence="9">
    <location>
        <begin position="427"/>
        <end position="449"/>
    </location>
</feature>
<protein>
    <recommendedName>
        <fullName evidence="3">U1 small nuclear ribonucleoprotein 70 kDa</fullName>
    </recommendedName>
</protein>
<feature type="region of interest" description="Disordered" evidence="9">
    <location>
        <begin position="189"/>
        <end position="365"/>
    </location>
</feature>
<feature type="compositionally biased region" description="Basic and acidic residues" evidence="9">
    <location>
        <begin position="206"/>
        <end position="234"/>
    </location>
</feature>
<evidence type="ECO:0000256" key="6">
    <source>
        <dbReference type="ARBA" id="ARBA00023242"/>
    </source>
</evidence>
<dbReference type="GO" id="GO:0003729">
    <property type="term" value="F:mRNA binding"/>
    <property type="evidence" value="ECO:0007669"/>
    <property type="project" value="TreeGrafter"/>
</dbReference>
<feature type="compositionally biased region" description="Basic and acidic residues" evidence="9">
    <location>
        <begin position="263"/>
        <end position="273"/>
    </location>
</feature>
<evidence type="ECO:0000256" key="7">
    <source>
        <dbReference type="ARBA" id="ARBA00023274"/>
    </source>
</evidence>
<dbReference type="InterPro" id="IPR022023">
    <property type="entry name" value="U1snRNP70_N"/>
</dbReference>
<evidence type="ECO:0000259" key="10">
    <source>
        <dbReference type="PROSITE" id="PS50102"/>
    </source>
</evidence>
<dbReference type="GO" id="GO:0000398">
    <property type="term" value="P:mRNA splicing, via spliceosome"/>
    <property type="evidence" value="ECO:0007669"/>
    <property type="project" value="TreeGrafter"/>
</dbReference>
<evidence type="ECO:0000256" key="4">
    <source>
        <dbReference type="ARBA" id="ARBA00022664"/>
    </source>
</evidence>
<keyword evidence="6" id="KW-0539">Nucleus</keyword>
<reference evidence="11" key="1">
    <citation type="submission" date="2025-08" db="UniProtKB">
        <authorList>
            <consortium name="RefSeq"/>
        </authorList>
    </citation>
    <scope>IDENTIFICATION</scope>
</reference>
<evidence type="ECO:0000256" key="9">
    <source>
        <dbReference type="SAM" id="MobiDB-lite"/>
    </source>
</evidence>
<dbReference type="Pfam" id="PF12220">
    <property type="entry name" value="U1snRNP70_N"/>
    <property type="match status" value="1"/>
</dbReference>
<sequence length="449" mass="53058">MTQYLPPNLLALFAARDPIPFMPPVDKLPHEKKSRGYLGVAKFMADFEDPKDTPLPKTVETRQERLERRRREKAEQVAYKLEREIALWDPTEIKNATEDPFRTLFIARINYDTSESKLRREFEFYGPIKKIVLIHDQESGKPKGYAFIEYEHERDMHAAYKHADGKKIDSKRVLVDVERARTVKGWLPRRLGGGLGGTRRGGNDVNIKHSGREDNERERERYRLEREREDREGPGRGGAGSNGLEARSGRGFGAERRRSRSRERRDRERDRGRGAVASTGRSRSRSRERRKRRAGSRERYDEFDRRDRRDRERERDRDREREKKKKRSKSRERESSRERRERKRERRDRERGTGVGGDVKERKPDFRDMDVIKIKEEPIDDGYPTFDYQNTAIKREIDDENEEKYRPPPAHHNMFSVPPPPILGRGNANPNPNPDNGQQSSSDQSWWRQ</sequence>
<feature type="domain" description="RRM" evidence="10">
    <location>
        <begin position="102"/>
        <end position="180"/>
    </location>
</feature>
<dbReference type="SMART" id="SM00360">
    <property type="entry name" value="RRM"/>
    <property type="match status" value="1"/>
</dbReference>
<dbReference type="InterPro" id="IPR000504">
    <property type="entry name" value="RRM_dom"/>
</dbReference>
<dbReference type="CDD" id="cd12236">
    <property type="entry name" value="RRM_snRNP70"/>
    <property type="match status" value="1"/>
</dbReference>